<keyword evidence="6" id="KW-0325">Glycoprotein</keyword>
<comment type="caution">
    <text evidence="9">The sequence shown here is derived from an EMBL/GenBank/DDBJ whole genome shotgun (WGS) entry which is preliminary data.</text>
</comment>
<dbReference type="Gene3D" id="3.90.215.10">
    <property type="entry name" value="Gamma Fibrinogen, chain A, domain 1"/>
    <property type="match status" value="1"/>
</dbReference>
<gene>
    <name evidence="9" type="ORF">SPHA_8781</name>
</gene>
<reference evidence="9" key="1">
    <citation type="submission" date="2021-01" db="EMBL/GenBank/DDBJ databases">
        <authorList>
            <person name="Li R."/>
            <person name="Bekaert M."/>
        </authorList>
    </citation>
    <scope>NUCLEOTIDE SEQUENCE</scope>
    <source>
        <strain evidence="9">Farmed</strain>
    </source>
</reference>
<evidence type="ECO:0000256" key="6">
    <source>
        <dbReference type="ARBA" id="ARBA00023180"/>
    </source>
</evidence>
<name>A0A812B166_ACAPH</name>
<evidence type="ECO:0000313" key="9">
    <source>
        <dbReference type="EMBL" id="CAE1166164.1"/>
    </source>
</evidence>
<dbReference type="PANTHER" id="PTHR47221">
    <property type="entry name" value="FIBRINOGEN ALPHA CHAIN"/>
    <property type="match status" value="1"/>
</dbReference>
<dbReference type="OrthoDB" id="6275059at2759"/>
<dbReference type="InterPro" id="IPR002181">
    <property type="entry name" value="Fibrinogen_a/b/g_C_dom"/>
</dbReference>
<dbReference type="GO" id="GO:0034116">
    <property type="term" value="P:positive regulation of heterotypic cell-cell adhesion"/>
    <property type="evidence" value="ECO:0007669"/>
    <property type="project" value="TreeGrafter"/>
</dbReference>
<dbReference type="SMART" id="SM00186">
    <property type="entry name" value="FBG"/>
    <property type="match status" value="1"/>
</dbReference>
<dbReference type="InterPro" id="IPR037579">
    <property type="entry name" value="FIB_ANG-like"/>
</dbReference>
<evidence type="ECO:0000256" key="2">
    <source>
        <dbReference type="ARBA" id="ARBA00022525"/>
    </source>
</evidence>
<organism evidence="9 10">
    <name type="scientific">Acanthosepion pharaonis</name>
    <name type="common">Pharaoh cuttlefish</name>
    <name type="synonym">Sepia pharaonis</name>
    <dbReference type="NCBI Taxonomy" id="158019"/>
    <lineage>
        <taxon>Eukaryota</taxon>
        <taxon>Metazoa</taxon>
        <taxon>Spiralia</taxon>
        <taxon>Lophotrochozoa</taxon>
        <taxon>Mollusca</taxon>
        <taxon>Cephalopoda</taxon>
        <taxon>Coleoidea</taxon>
        <taxon>Decapodiformes</taxon>
        <taxon>Sepiida</taxon>
        <taxon>Sepiina</taxon>
        <taxon>Sepiidae</taxon>
        <taxon>Acanthosepion</taxon>
    </lineage>
</organism>
<keyword evidence="7" id="KW-1133">Transmembrane helix</keyword>
<proteinExistence type="predicted"/>
<evidence type="ECO:0000256" key="5">
    <source>
        <dbReference type="ARBA" id="ARBA00023157"/>
    </source>
</evidence>
<evidence type="ECO:0000256" key="3">
    <source>
        <dbReference type="ARBA" id="ARBA00022729"/>
    </source>
</evidence>
<sequence>MPPLFTYIYLPSFLSSLRFFISFFSLCFSISFSSFFSFSLFLISFSFLFFHFSIFFLHCDDIHQNGGAGENGVYLIKPDYAPHPFRVECEFESDKAWTLIQKRSNGEVDFYRGWNDYKNGFGTVGGEFWLGNEKIYYLSVQATYELQINMWDWEDVTRGTSTQTGNYYQGGSSFFFVEDEKNYYKLRVPEVRRQTSIIFLYFLSLNKTS</sequence>
<keyword evidence="7" id="KW-0812">Transmembrane</keyword>
<keyword evidence="3" id="KW-0732">Signal</keyword>
<keyword evidence="5" id="KW-1015">Disulfide bond</keyword>
<dbReference type="Proteomes" id="UP000597762">
    <property type="component" value="Unassembled WGS sequence"/>
</dbReference>
<keyword evidence="4" id="KW-0175">Coiled coil</keyword>
<evidence type="ECO:0000256" key="1">
    <source>
        <dbReference type="ARBA" id="ARBA00004613"/>
    </source>
</evidence>
<dbReference type="InterPro" id="IPR014716">
    <property type="entry name" value="Fibrinogen_a/b/g_C_1"/>
</dbReference>
<keyword evidence="10" id="KW-1185">Reference proteome</keyword>
<dbReference type="AlphaFoldDB" id="A0A812B166"/>
<accession>A0A812B166</accession>
<evidence type="ECO:0000256" key="7">
    <source>
        <dbReference type="SAM" id="Phobius"/>
    </source>
</evidence>
<comment type="subcellular location">
    <subcellularLocation>
        <location evidence="1">Secreted</location>
    </subcellularLocation>
</comment>
<dbReference type="PROSITE" id="PS51406">
    <property type="entry name" value="FIBRINOGEN_C_2"/>
    <property type="match status" value="1"/>
</dbReference>
<dbReference type="InterPro" id="IPR036056">
    <property type="entry name" value="Fibrinogen-like_C"/>
</dbReference>
<keyword evidence="7" id="KW-0472">Membrane</keyword>
<protein>
    <recommendedName>
        <fullName evidence="8">Fibrinogen C-terminal domain-containing protein</fullName>
    </recommendedName>
</protein>
<dbReference type="GO" id="GO:0030674">
    <property type="term" value="F:protein-macromolecule adaptor activity"/>
    <property type="evidence" value="ECO:0007669"/>
    <property type="project" value="TreeGrafter"/>
</dbReference>
<evidence type="ECO:0000256" key="4">
    <source>
        <dbReference type="ARBA" id="ARBA00023054"/>
    </source>
</evidence>
<evidence type="ECO:0000259" key="8">
    <source>
        <dbReference type="PROSITE" id="PS51406"/>
    </source>
</evidence>
<dbReference type="SUPFAM" id="SSF56496">
    <property type="entry name" value="Fibrinogen C-terminal domain-like"/>
    <property type="match status" value="1"/>
</dbReference>
<dbReference type="EMBL" id="CAHIKZ030000285">
    <property type="protein sequence ID" value="CAE1166164.1"/>
    <property type="molecule type" value="Genomic_DNA"/>
</dbReference>
<dbReference type="Pfam" id="PF00147">
    <property type="entry name" value="Fibrinogen_C"/>
    <property type="match status" value="1"/>
</dbReference>
<feature type="transmembrane region" description="Helical" evidence="7">
    <location>
        <begin position="6"/>
        <end position="28"/>
    </location>
</feature>
<dbReference type="GO" id="GO:0005577">
    <property type="term" value="C:fibrinogen complex"/>
    <property type="evidence" value="ECO:0007669"/>
    <property type="project" value="TreeGrafter"/>
</dbReference>
<feature type="transmembrane region" description="Helical" evidence="7">
    <location>
        <begin position="35"/>
        <end position="57"/>
    </location>
</feature>
<evidence type="ECO:0000313" key="10">
    <source>
        <dbReference type="Proteomes" id="UP000597762"/>
    </source>
</evidence>
<feature type="domain" description="Fibrinogen C-terminal" evidence="8">
    <location>
        <begin position="50"/>
        <end position="209"/>
    </location>
</feature>
<keyword evidence="2" id="KW-0964">Secreted</keyword>
<dbReference type="PANTHER" id="PTHR47221:SF6">
    <property type="entry name" value="FIBRINOGEN ALPHA CHAIN"/>
    <property type="match status" value="1"/>
</dbReference>
<dbReference type="GO" id="GO:0005201">
    <property type="term" value="F:extracellular matrix structural constituent"/>
    <property type="evidence" value="ECO:0007669"/>
    <property type="project" value="TreeGrafter"/>
</dbReference>